<sequence length="424" mass="49070">MQEDFLHYLWKLKKLDSTNLQTTTGELVTINHVGTHNQHAGPDFFNAQLTIDNQLWAGNVEIHIKSSDWFVHNHEVDANYDNVILHVVWEHDTNIFRKDNTQIPTLELKPYVSATALNNYHKLFNNKQSWINCENTIAEVSPFVINNWLERLYFERLERKAKDIEAILQQSNNNWEAVLFKLLAKNFGLKVNSEAFLSLANSFDFSIVRKQQSNLQSLEALFFGQANLLVAEVQDAYYIALQKEYLFLKQKFGLEDTGVLPFQFFRLRPPNFPTIRLSQLANLYHVYHNLFSKVIALEHIEDLYKLFSISTSSFWDSHYTFDKASKTSKKTITKAFIDLLLINTIIPLKFCYAKKQGKSIDEEIIGLMEQLKPEKNSIVDKFKTLKVDAKSALQSQAIIQLKNNYCDNNQCLKCAVGNTILTTN</sequence>
<proteinExistence type="predicted"/>
<evidence type="ECO:0000313" key="2">
    <source>
        <dbReference type="Proteomes" id="UP000248703"/>
    </source>
</evidence>
<dbReference type="Pfam" id="PF11013">
    <property type="entry name" value="DUF2851"/>
    <property type="match status" value="1"/>
</dbReference>
<dbReference type="InterPro" id="IPR021272">
    <property type="entry name" value="DUF2851"/>
</dbReference>
<dbReference type="AlphaFoldDB" id="A0A327RCT3"/>
<gene>
    <name evidence="1" type="ORF">LY08_01901</name>
</gene>
<accession>A0A327RCT3</accession>
<comment type="caution">
    <text evidence="1">The sequence shown here is derived from an EMBL/GenBank/DDBJ whole genome shotgun (WGS) entry which is preliminary data.</text>
</comment>
<dbReference type="OrthoDB" id="1005072at2"/>
<organism evidence="1 2">
    <name type="scientific">Olleya aquimaris</name>
    <dbReference type="NCBI Taxonomy" id="639310"/>
    <lineage>
        <taxon>Bacteria</taxon>
        <taxon>Pseudomonadati</taxon>
        <taxon>Bacteroidota</taxon>
        <taxon>Flavobacteriia</taxon>
        <taxon>Flavobacteriales</taxon>
        <taxon>Flavobacteriaceae</taxon>
    </lineage>
</organism>
<evidence type="ECO:0000313" key="1">
    <source>
        <dbReference type="EMBL" id="RAJ13384.1"/>
    </source>
</evidence>
<dbReference type="Proteomes" id="UP000248703">
    <property type="component" value="Unassembled WGS sequence"/>
</dbReference>
<dbReference type="RefSeq" id="WP_111660197.1">
    <property type="nucleotide sequence ID" value="NZ_QLLO01000006.1"/>
</dbReference>
<dbReference type="EMBL" id="QLLO01000006">
    <property type="protein sequence ID" value="RAJ13384.1"/>
    <property type="molecule type" value="Genomic_DNA"/>
</dbReference>
<keyword evidence="2" id="KW-1185">Reference proteome</keyword>
<name>A0A327RCT3_9FLAO</name>
<protein>
    <submittedName>
        <fullName evidence="1">Uncharacterized protein DUF2851</fullName>
    </submittedName>
</protein>
<reference evidence="1 2" key="1">
    <citation type="submission" date="2018-06" db="EMBL/GenBank/DDBJ databases">
        <title>Genomic Encyclopedia of Archaeal and Bacterial Type Strains, Phase II (KMG-II): from individual species to whole genera.</title>
        <authorList>
            <person name="Goeker M."/>
        </authorList>
    </citation>
    <scope>NUCLEOTIDE SEQUENCE [LARGE SCALE GENOMIC DNA]</scope>
    <source>
        <strain evidence="1 2">DSM 24464</strain>
    </source>
</reference>